<proteinExistence type="predicted"/>
<organism evidence="1 2">
    <name type="scientific">Sarocladium strictum</name>
    <name type="common">Black bundle disease fungus</name>
    <name type="synonym">Acremonium strictum</name>
    <dbReference type="NCBI Taxonomy" id="5046"/>
    <lineage>
        <taxon>Eukaryota</taxon>
        <taxon>Fungi</taxon>
        <taxon>Dikarya</taxon>
        <taxon>Ascomycota</taxon>
        <taxon>Pezizomycotina</taxon>
        <taxon>Sordariomycetes</taxon>
        <taxon>Hypocreomycetidae</taxon>
        <taxon>Hypocreales</taxon>
        <taxon>Sarocladiaceae</taxon>
        <taxon>Sarocladium</taxon>
    </lineage>
</organism>
<reference evidence="1" key="1">
    <citation type="submission" date="2022-10" db="EMBL/GenBank/DDBJ databases">
        <title>Determination and structural analysis of whole genome sequence of Sarocladium strictum F4-1.</title>
        <authorList>
            <person name="Hu L."/>
            <person name="Jiang Y."/>
        </authorList>
    </citation>
    <scope>NUCLEOTIDE SEQUENCE</scope>
    <source>
        <strain evidence="1">F4-1</strain>
    </source>
</reference>
<comment type="caution">
    <text evidence="1">The sequence shown here is derived from an EMBL/GenBank/DDBJ whole genome shotgun (WGS) entry which is preliminary data.</text>
</comment>
<dbReference type="EMBL" id="JAPDFR010000001">
    <property type="protein sequence ID" value="KAK0391780.1"/>
    <property type="molecule type" value="Genomic_DNA"/>
</dbReference>
<dbReference type="Proteomes" id="UP001175261">
    <property type="component" value="Unassembled WGS sequence"/>
</dbReference>
<protein>
    <submittedName>
        <fullName evidence="1">Uncharacterized protein</fullName>
    </submittedName>
</protein>
<name>A0AA39GQN4_SARSR</name>
<accession>A0AA39GQN4</accession>
<dbReference type="AlphaFoldDB" id="A0AA39GQN4"/>
<evidence type="ECO:0000313" key="1">
    <source>
        <dbReference type="EMBL" id="KAK0391780.1"/>
    </source>
</evidence>
<evidence type="ECO:0000313" key="2">
    <source>
        <dbReference type="Proteomes" id="UP001175261"/>
    </source>
</evidence>
<keyword evidence="2" id="KW-1185">Reference proteome</keyword>
<gene>
    <name evidence="1" type="ORF">NLU13_1279</name>
</gene>
<sequence>MTEVDETHISVRFKHGVHTIYLFVDTLAPVSEVTAELLRLLRERYPKGLTTSVDPPKTTPVPESTEIAYAVLNVPTDPTRGWKKLKIGERGEFTPLKAGMKDNGIVAIAFVDSLGDEAVFEVEWPREDEEAYEDA</sequence>